<dbReference type="HAMAP" id="MF_01547">
    <property type="entry name" value="RNA_methyltr_E"/>
    <property type="match status" value="1"/>
</dbReference>
<feature type="domain" description="Ribosomal RNA methyltransferase FtsJ" evidence="8">
    <location>
        <begin position="68"/>
        <end position="251"/>
    </location>
</feature>
<dbReference type="GO" id="GO:0008650">
    <property type="term" value="F:rRNA (uridine-2'-O-)-methyltransferase activity"/>
    <property type="evidence" value="ECO:0007669"/>
    <property type="project" value="TreeGrafter"/>
</dbReference>
<keyword evidence="2" id="KW-0698">rRNA processing</keyword>
<dbReference type="Proteomes" id="UP000816034">
    <property type="component" value="Unassembled WGS sequence"/>
</dbReference>
<evidence type="ECO:0000313" key="9">
    <source>
        <dbReference type="EMBL" id="KAG2383608.1"/>
    </source>
</evidence>
<dbReference type="PIRSF" id="PIRSF005461">
    <property type="entry name" value="23S_rRNA_mtase"/>
    <property type="match status" value="1"/>
</dbReference>
<keyword evidence="10" id="KW-1185">Reference proteome</keyword>
<keyword evidence="5 7" id="KW-0949">S-adenosyl-L-methionine</keyword>
<keyword evidence="4" id="KW-0808">Transferase</keyword>
<gene>
    <name evidence="9" type="ORF">C9374_004279</name>
</gene>
<evidence type="ECO:0000313" key="10">
    <source>
        <dbReference type="Proteomes" id="UP000816034"/>
    </source>
</evidence>
<organism evidence="9 10">
    <name type="scientific">Naegleria lovaniensis</name>
    <name type="common">Amoeba</name>
    <dbReference type="NCBI Taxonomy" id="51637"/>
    <lineage>
        <taxon>Eukaryota</taxon>
        <taxon>Discoba</taxon>
        <taxon>Heterolobosea</taxon>
        <taxon>Tetramitia</taxon>
        <taxon>Eutetramitia</taxon>
        <taxon>Vahlkampfiidae</taxon>
        <taxon>Naegleria</taxon>
    </lineage>
</organism>
<dbReference type="Pfam" id="PF01728">
    <property type="entry name" value="FtsJ"/>
    <property type="match status" value="1"/>
</dbReference>
<dbReference type="SUPFAM" id="SSF53335">
    <property type="entry name" value="S-adenosyl-L-methionine-dependent methyltransferases"/>
    <property type="match status" value="1"/>
</dbReference>
<dbReference type="PANTHER" id="PTHR10920:SF18">
    <property type="entry name" value="RRNA METHYLTRANSFERASE 2, MITOCHONDRIAL"/>
    <property type="match status" value="1"/>
</dbReference>
<name>A0AA88GT02_NAELO</name>
<dbReference type="InterPro" id="IPR050082">
    <property type="entry name" value="RNA_methyltr_RlmE"/>
</dbReference>
<protein>
    <recommendedName>
        <fullName evidence="6">rRNA methyltransferase 2, mitochondrial</fullName>
    </recommendedName>
</protein>
<evidence type="ECO:0000256" key="3">
    <source>
        <dbReference type="ARBA" id="ARBA00022603"/>
    </source>
</evidence>
<dbReference type="AlphaFoldDB" id="A0AA88GT02"/>
<accession>A0AA88GT02</accession>
<sequence>MLCSEFAKASHTFKLLFQHKSIIQNHYLYNIDTSSTFRKYSSLTKSSGRWLERQRRDAFVKQAKIHGYRSRAAYKLLEINDKCGKFLEKSKIIIDLGAAPGSWSQVAVEKMKSNSKLITIDILDMETILSPENKNIKIIHLKGKFEESIPQIRSHLNEDEYADCLLSDMAPNTSGVKTLDHNRIIFLCNTAIDFAFEVLKPGGCLLMKIFSGSEDAILRNELKQYFEDVQFIKPASSRSESSETYVFAKGFKV</sequence>
<feature type="active site" description="Proton acceptor" evidence="7">
    <location>
        <position position="208"/>
    </location>
</feature>
<proteinExistence type="inferred from homology"/>
<dbReference type="EMBL" id="PYSW02000020">
    <property type="protein sequence ID" value="KAG2383608.1"/>
    <property type="molecule type" value="Genomic_DNA"/>
</dbReference>
<comment type="caution">
    <text evidence="9">The sequence shown here is derived from an EMBL/GenBank/DDBJ whole genome shotgun (WGS) entry which is preliminary data.</text>
</comment>
<dbReference type="GO" id="GO:0005739">
    <property type="term" value="C:mitochondrion"/>
    <property type="evidence" value="ECO:0007669"/>
    <property type="project" value="TreeGrafter"/>
</dbReference>
<evidence type="ECO:0000259" key="8">
    <source>
        <dbReference type="Pfam" id="PF01728"/>
    </source>
</evidence>
<reference evidence="9 10" key="1">
    <citation type="journal article" date="2018" name="BMC Genomics">
        <title>The genome of Naegleria lovaniensis, the basis for a comparative approach to unravel pathogenicity factors of the human pathogenic amoeba N. fowleri.</title>
        <authorList>
            <person name="Liechti N."/>
            <person name="Schurch N."/>
            <person name="Bruggmann R."/>
            <person name="Wittwer M."/>
        </authorList>
    </citation>
    <scope>NUCLEOTIDE SEQUENCE [LARGE SCALE GENOMIC DNA]</scope>
    <source>
        <strain evidence="9 10">ATCC 30569</strain>
    </source>
</reference>
<evidence type="ECO:0000256" key="5">
    <source>
        <dbReference type="ARBA" id="ARBA00022691"/>
    </source>
</evidence>
<dbReference type="InterPro" id="IPR015507">
    <property type="entry name" value="rRNA-MeTfrase_E"/>
</dbReference>
<dbReference type="InterPro" id="IPR002877">
    <property type="entry name" value="RNA_MeTrfase_FtsJ_dom"/>
</dbReference>
<evidence type="ECO:0000256" key="7">
    <source>
        <dbReference type="PIRSR" id="PIRSR005461-1"/>
    </source>
</evidence>
<evidence type="ECO:0000256" key="6">
    <source>
        <dbReference type="ARBA" id="ARBA00041184"/>
    </source>
</evidence>
<dbReference type="GeneID" id="68096734"/>
<dbReference type="Gene3D" id="3.40.50.150">
    <property type="entry name" value="Vaccinia Virus protein VP39"/>
    <property type="match status" value="1"/>
</dbReference>
<keyword evidence="3" id="KW-0489">Methyltransferase</keyword>
<evidence type="ECO:0000256" key="4">
    <source>
        <dbReference type="ARBA" id="ARBA00022679"/>
    </source>
</evidence>
<dbReference type="PANTHER" id="PTHR10920">
    <property type="entry name" value="RIBOSOMAL RNA METHYLTRANSFERASE"/>
    <property type="match status" value="1"/>
</dbReference>
<comment type="similarity">
    <text evidence="1">Belongs to the class I-like SAM-binding methyltransferase superfamily. RNA methyltransferase RlmE family.</text>
</comment>
<evidence type="ECO:0000256" key="2">
    <source>
        <dbReference type="ARBA" id="ARBA00022552"/>
    </source>
</evidence>
<dbReference type="InterPro" id="IPR029063">
    <property type="entry name" value="SAM-dependent_MTases_sf"/>
</dbReference>
<dbReference type="RefSeq" id="XP_044549287.1">
    <property type="nucleotide sequence ID" value="XM_044693900.1"/>
</dbReference>
<evidence type="ECO:0000256" key="1">
    <source>
        <dbReference type="ARBA" id="ARBA00009258"/>
    </source>
</evidence>